<dbReference type="Proteomes" id="UP001603857">
    <property type="component" value="Unassembled WGS sequence"/>
</dbReference>
<evidence type="ECO:0000256" key="3">
    <source>
        <dbReference type="ARBA" id="ARBA00022630"/>
    </source>
</evidence>
<dbReference type="PROSITE" id="PS51387">
    <property type="entry name" value="FAD_PCMH"/>
    <property type="match status" value="1"/>
</dbReference>
<organism evidence="10 11">
    <name type="scientific">Flemingia macrophylla</name>
    <dbReference type="NCBI Taxonomy" id="520843"/>
    <lineage>
        <taxon>Eukaryota</taxon>
        <taxon>Viridiplantae</taxon>
        <taxon>Streptophyta</taxon>
        <taxon>Embryophyta</taxon>
        <taxon>Tracheophyta</taxon>
        <taxon>Spermatophyta</taxon>
        <taxon>Magnoliopsida</taxon>
        <taxon>eudicotyledons</taxon>
        <taxon>Gunneridae</taxon>
        <taxon>Pentapetalae</taxon>
        <taxon>rosids</taxon>
        <taxon>fabids</taxon>
        <taxon>Fabales</taxon>
        <taxon>Fabaceae</taxon>
        <taxon>Papilionoideae</taxon>
        <taxon>50 kb inversion clade</taxon>
        <taxon>NPAAA clade</taxon>
        <taxon>indigoferoid/millettioid clade</taxon>
        <taxon>Phaseoleae</taxon>
        <taxon>Flemingia</taxon>
    </lineage>
</organism>
<feature type="signal peptide" evidence="8">
    <location>
        <begin position="1"/>
        <end position="25"/>
    </location>
</feature>
<gene>
    <name evidence="10" type="ORF">Fmac_005243</name>
</gene>
<dbReference type="InterPro" id="IPR016169">
    <property type="entry name" value="FAD-bd_PCMH_sub2"/>
</dbReference>
<keyword evidence="6" id="KW-1015">Disulfide bond</keyword>
<keyword evidence="11" id="KW-1185">Reference proteome</keyword>
<dbReference type="Pfam" id="PF08031">
    <property type="entry name" value="BBE"/>
    <property type="match status" value="1"/>
</dbReference>
<keyword evidence="4 8" id="KW-0732">Signal</keyword>
<dbReference type="InterPro" id="IPR016167">
    <property type="entry name" value="FAD-bd_PCMH_sub1"/>
</dbReference>
<evidence type="ECO:0000256" key="2">
    <source>
        <dbReference type="ARBA" id="ARBA00005466"/>
    </source>
</evidence>
<dbReference type="Gene3D" id="3.40.462.20">
    <property type="match status" value="1"/>
</dbReference>
<dbReference type="Gene3D" id="3.30.43.10">
    <property type="entry name" value="Uridine Diphospho-n-acetylenolpyruvylglucosamine Reductase, domain 2"/>
    <property type="match status" value="1"/>
</dbReference>
<feature type="chain" id="PRO_5044870202" description="FAD-binding PCMH-type domain-containing protein" evidence="8">
    <location>
        <begin position="26"/>
        <end position="532"/>
    </location>
</feature>
<comment type="cofactor">
    <cofactor evidence="1">
        <name>FAD</name>
        <dbReference type="ChEBI" id="CHEBI:57692"/>
    </cofactor>
</comment>
<evidence type="ECO:0000256" key="1">
    <source>
        <dbReference type="ARBA" id="ARBA00001974"/>
    </source>
</evidence>
<proteinExistence type="inferred from homology"/>
<evidence type="ECO:0000256" key="5">
    <source>
        <dbReference type="ARBA" id="ARBA00022827"/>
    </source>
</evidence>
<comment type="caution">
    <text evidence="10">The sequence shown here is derived from an EMBL/GenBank/DDBJ whole genome shotgun (WGS) entry which is preliminary data.</text>
</comment>
<evidence type="ECO:0000256" key="6">
    <source>
        <dbReference type="ARBA" id="ARBA00023157"/>
    </source>
</evidence>
<evidence type="ECO:0000313" key="11">
    <source>
        <dbReference type="Proteomes" id="UP001603857"/>
    </source>
</evidence>
<dbReference type="InterPro" id="IPR036318">
    <property type="entry name" value="FAD-bd_PCMH-like_sf"/>
</dbReference>
<dbReference type="Pfam" id="PF01565">
    <property type="entry name" value="FAD_binding_4"/>
    <property type="match status" value="1"/>
</dbReference>
<dbReference type="InterPro" id="IPR016166">
    <property type="entry name" value="FAD-bd_PCMH"/>
</dbReference>
<name>A0ABD1N7K1_9FABA</name>
<evidence type="ECO:0000256" key="8">
    <source>
        <dbReference type="SAM" id="SignalP"/>
    </source>
</evidence>
<evidence type="ECO:0000256" key="4">
    <source>
        <dbReference type="ARBA" id="ARBA00022729"/>
    </source>
</evidence>
<dbReference type="PANTHER" id="PTHR32448">
    <property type="entry name" value="OS08G0158400 PROTEIN"/>
    <property type="match status" value="1"/>
</dbReference>
<reference evidence="10 11" key="1">
    <citation type="submission" date="2024-08" db="EMBL/GenBank/DDBJ databases">
        <title>Insights into the chromosomal genome structure of Flemingia macrophylla.</title>
        <authorList>
            <person name="Ding Y."/>
            <person name="Zhao Y."/>
            <person name="Bi W."/>
            <person name="Wu M."/>
            <person name="Zhao G."/>
            <person name="Gong Y."/>
            <person name="Li W."/>
            <person name="Zhang P."/>
        </authorList>
    </citation>
    <scope>NUCLEOTIDE SEQUENCE [LARGE SCALE GENOMIC DNA]</scope>
    <source>
        <strain evidence="10">DYQJB</strain>
        <tissue evidence="10">Leaf</tissue>
    </source>
</reference>
<dbReference type="FunFam" id="3.30.43.10:FF:000004">
    <property type="entry name" value="Berberine bridge enzyme-like 15"/>
    <property type="match status" value="1"/>
</dbReference>
<dbReference type="InterPro" id="IPR006094">
    <property type="entry name" value="Oxid_FAD_bind_N"/>
</dbReference>
<dbReference type="EMBL" id="JBGMDY010000002">
    <property type="protein sequence ID" value="KAL2343958.1"/>
    <property type="molecule type" value="Genomic_DNA"/>
</dbReference>
<keyword evidence="7" id="KW-0325">Glycoprotein</keyword>
<dbReference type="Gene3D" id="3.30.465.10">
    <property type="match status" value="1"/>
</dbReference>
<dbReference type="GO" id="GO:1901696">
    <property type="term" value="P:cannabinoid biosynthetic process"/>
    <property type="evidence" value="ECO:0007669"/>
    <property type="project" value="UniProtKB-ARBA"/>
</dbReference>
<protein>
    <recommendedName>
        <fullName evidence="9">FAD-binding PCMH-type domain-containing protein</fullName>
    </recommendedName>
</protein>
<feature type="domain" description="FAD-binding PCMH-type" evidence="9">
    <location>
        <begin position="73"/>
        <end position="247"/>
    </location>
</feature>
<dbReference type="SUPFAM" id="SSF56176">
    <property type="entry name" value="FAD-binding/transporter-associated domain-like"/>
    <property type="match status" value="1"/>
</dbReference>
<accession>A0ABD1N7K1</accession>
<evidence type="ECO:0000313" key="10">
    <source>
        <dbReference type="EMBL" id="KAL2343958.1"/>
    </source>
</evidence>
<keyword evidence="5" id="KW-0274">FAD</keyword>
<evidence type="ECO:0000256" key="7">
    <source>
        <dbReference type="ARBA" id="ARBA00023180"/>
    </source>
</evidence>
<dbReference type="AlphaFoldDB" id="A0ABD1N7K1"/>
<evidence type="ECO:0000259" key="9">
    <source>
        <dbReference type="PROSITE" id="PS51387"/>
    </source>
</evidence>
<keyword evidence="3" id="KW-0285">Flavoprotein</keyword>
<dbReference type="InterPro" id="IPR012951">
    <property type="entry name" value="BBE"/>
</dbReference>
<sequence>MTPFRFLLPPLTFLLSLSAVATSDSSPLENFLHCLSNYPSHANISNAIHTPNHSSFLSILHMRTYNHRFSASTAPKPLAIVTALHVSHVQATVTCAKNNSLQIRIRSGGHDCEGLSYVSDVPFVILDMFHFGSVDVDIAKGVAWVQAGATLGQIYYHIAKRSRVHGFPAGVCATVAAGGHFSGGGYGNLMRKYGLSVDNIIDATLVDVNGNILDRKSMGEDQFWAIRGGGGASFGVILSWKIKLVVVTPKVTVFKVRRTLEDGAVDLVYKWQLIASKLSDDLFIRAMHDVVDGSQKGNKTIQVTFIGLFLGQSDDMLSLLNESFPELVLKQSDCLEMPWVNSTLYWANYPTGTPLEALLDVPKEPLTQSFKTMSDYVKRPISKTALESMWELMIKSLNVKMEWNPYGGMMQEISPSETPFPHRAGNLFLIEYLTSWGQDGAEAASYYLNISRSFYEFMSPYVSSSPREAFLNYRDLDLGANHPSNVTNIDIARSYYGSKYFRGNFERLVRVKSRVDPENFFRFEQSIPPLPL</sequence>
<comment type="similarity">
    <text evidence="2">Belongs to the oxygen-dependent FAD-linked oxidoreductase family.</text>
</comment>